<feature type="domain" description="VOC" evidence="1">
    <location>
        <begin position="104"/>
        <end position="217"/>
    </location>
</feature>
<dbReference type="InterPro" id="IPR029068">
    <property type="entry name" value="Glyas_Bleomycin-R_OHBP_Dase"/>
</dbReference>
<proteinExistence type="predicted"/>
<sequence length="224" mass="24555">MKLAKQHLDVGLFSNKREEQLAFWQQTVGLPYDHVGKLGGGMQQHRHHMNGSILKMNHARDPLPNLAPSGIIGLQIAREGLAAPRPLADPDGNKVTLVPKGHDGVEGIAVLLRVNDPAAHDRFWTEAMQYERVGEGRYRCGDSLIVIAEQGKVERSPEWRGPGYRYTTVQVWDCVAEYEGILARGGTSGGAVRVLGDTVRFAFVCDPDGNHIEISQRASLTGSL</sequence>
<dbReference type="STRING" id="225324.SAMN02745126_05371"/>
<dbReference type="GO" id="GO:0016829">
    <property type="term" value="F:lyase activity"/>
    <property type="evidence" value="ECO:0007669"/>
    <property type="project" value="UniProtKB-KW"/>
</dbReference>
<dbReference type="EMBL" id="FUWJ01000011">
    <property type="protein sequence ID" value="SKA33608.1"/>
    <property type="molecule type" value="Genomic_DNA"/>
</dbReference>
<accession>A0A1T4T082</accession>
<reference evidence="3" key="1">
    <citation type="submission" date="2017-02" db="EMBL/GenBank/DDBJ databases">
        <authorList>
            <person name="Varghese N."/>
            <person name="Submissions S."/>
        </authorList>
    </citation>
    <scope>NUCLEOTIDE SEQUENCE [LARGE SCALE GENOMIC DNA]</scope>
    <source>
        <strain evidence="3">ATCC 27094</strain>
    </source>
</reference>
<protein>
    <submittedName>
        <fullName evidence="2">Lactoylglutathione lyase</fullName>
    </submittedName>
</protein>
<gene>
    <name evidence="2" type="ORF">SAMN02745126_05371</name>
</gene>
<evidence type="ECO:0000259" key="1">
    <source>
        <dbReference type="PROSITE" id="PS51819"/>
    </source>
</evidence>
<dbReference type="CDD" id="cd06587">
    <property type="entry name" value="VOC"/>
    <property type="match status" value="1"/>
</dbReference>
<dbReference type="Proteomes" id="UP000190092">
    <property type="component" value="Unassembled WGS sequence"/>
</dbReference>
<evidence type="ECO:0000313" key="2">
    <source>
        <dbReference type="EMBL" id="SKA33608.1"/>
    </source>
</evidence>
<dbReference type="RefSeq" id="WP_085937105.1">
    <property type="nucleotide sequence ID" value="NZ_FUWJ01000011.1"/>
</dbReference>
<name>A0A1T4T082_9HYPH</name>
<keyword evidence="3" id="KW-1185">Reference proteome</keyword>
<dbReference type="SUPFAM" id="SSF54593">
    <property type="entry name" value="Glyoxalase/Bleomycin resistance protein/Dihydroxybiphenyl dioxygenase"/>
    <property type="match status" value="1"/>
</dbReference>
<dbReference type="AlphaFoldDB" id="A0A1T4T082"/>
<evidence type="ECO:0000313" key="3">
    <source>
        <dbReference type="Proteomes" id="UP000190092"/>
    </source>
</evidence>
<dbReference type="Gene3D" id="3.10.180.10">
    <property type="entry name" value="2,3-Dihydroxybiphenyl 1,2-Dioxygenase, domain 1"/>
    <property type="match status" value="1"/>
</dbReference>
<keyword evidence="2" id="KW-0456">Lyase</keyword>
<dbReference type="InterPro" id="IPR037523">
    <property type="entry name" value="VOC_core"/>
</dbReference>
<dbReference type="PROSITE" id="PS51819">
    <property type="entry name" value="VOC"/>
    <property type="match status" value="1"/>
</dbReference>
<dbReference type="OrthoDB" id="4725692at2"/>
<organism evidence="2 3">
    <name type="scientific">Enhydrobacter aerosaccus</name>
    <dbReference type="NCBI Taxonomy" id="225324"/>
    <lineage>
        <taxon>Bacteria</taxon>
        <taxon>Pseudomonadati</taxon>
        <taxon>Pseudomonadota</taxon>
        <taxon>Alphaproteobacteria</taxon>
        <taxon>Hyphomicrobiales</taxon>
        <taxon>Enhydrobacter</taxon>
    </lineage>
</organism>